<dbReference type="GO" id="GO:0007508">
    <property type="term" value="P:larval heart development"/>
    <property type="evidence" value="ECO:0007669"/>
    <property type="project" value="TreeGrafter"/>
</dbReference>
<accession>A0A016VHT6</accession>
<dbReference type="SUPFAM" id="SSF56672">
    <property type="entry name" value="DNA/RNA polymerases"/>
    <property type="match status" value="1"/>
</dbReference>
<dbReference type="STRING" id="53326.A0A016VHT6"/>
<name>A0A016VHT6_9BILA</name>
<dbReference type="GO" id="GO:0061343">
    <property type="term" value="P:cell adhesion involved in heart morphogenesis"/>
    <property type="evidence" value="ECO:0007669"/>
    <property type="project" value="TreeGrafter"/>
</dbReference>
<dbReference type="InterPro" id="IPR005135">
    <property type="entry name" value="Endo/exonuclease/phosphatase"/>
</dbReference>
<dbReference type="PANTHER" id="PTHR33395:SF22">
    <property type="entry name" value="REVERSE TRANSCRIPTASE DOMAIN-CONTAINING PROTEIN"/>
    <property type="match status" value="1"/>
</dbReference>
<reference evidence="3" key="1">
    <citation type="journal article" date="2015" name="Nat. Genet.">
        <title>The genome and transcriptome of the zoonotic hookworm Ancylostoma ceylanicum identify infection-specific gene families.</title>
        <authorList>
            <person name="Schwarz E.M."/>
            <person name="Hu Y."/>
            <person name="Antoshechkin I."/>
            <person name="Miller M.M."/>
            <person name="Sternberg P.W."/>
            <person name="Aroian R.V."/>
        </authorList>
    </citation>
    <scope>NUCLEOTIDE SEQUENCE</scope>
    <source>
        <strain evidence="3">HY135</strain>
    </source>
</reference>
<dbReference type="AlphaFoldDB" id="A0A016VHT6"/>
<feature type="domain" description="Reverse transcriptase" evidence="1">
    <location>
        <begin position="350"/>
        <end position="604"/>
    </location>
</feature>
<organism evidence="2 3">
    <name type="scientific">Ancylostoma ceylanicum</name>
    <dbReference type="NCBI Taxonomy" id="53326"/>
    <lineage>
        <taxon>Eukaryota</taxon>
        <taxon>Metazoa</taxon>
        <taxon>Ecdysozoa</taxon>
        <taxon>Nematoda</taxon>
        <taxon>Chromadorea</taxon>
        <taxon>Rhabditida</taxon>
        <taxon>Rhabditina</taxon>
        <taxon>Rhabditomorpha</taxon>
        <taxon>Strongyloidea</taxon>
        <taxon>Ancylostomatidae</taxon>
        <taxon>Ancylostomatinae</taxon>
        <taxon>Ancylostoma</taxon>
    </lineage>
</organism>
<dbReference type="Gene3D" id="3.60.10.10">
    <property type="entry name" value="Endonuclease/exonuclease/phosphatase"/>
    <property type="match status" value="1"/>
</dbReference>
<gene>
    <name evidence="2" type="primary">Acey_s0009.g457</name>
    <name evidence="2" type="ORF">Y032_0009g457</name>
</gene>
<dbReference type="EMBL" id="JARK01001345">
    <property type="protein sequence ID" value="EYC26980.1"/>
    <property type="molecule type" value="Genomic_DNA"/>
</dbReference>
<protein>
    <recommendedName>
        <fullName evidence="1">Reverse transcriptase domain-containing protein</fullName>
    </recommendedName>
</protein>
<dbReference type="Pfam" id="PF00078">
    <property type="entry name" value="RVT_1"/>
    <property type="match status" value="1"/>
</dbReference>
<dbReference type="OrthoDB" id="411871at2759"/>
<evidence type="ECO:0000259" key="1">
    <source>
        <dbReference type="PROSITE" id="PS50878"/>
    </source>
</evidence>
<dbReference type="PRINTS" id="PR01345">
    <property type="entry name" value="CERVTRCPTASE"/>
</dbReference>
<evidence type="ECO:0000313" key="3">
    <source>
        <dbReference type="Proteomes" id="UP000024635"/>
    </source>
</evidence>
<comment type="caution">
    <text evidence="2">The sequence shown here is derived from an EMBL/GenBank/DDBJ whole genome shotgun (WGS) entry which is preliminary data.</text>
</comment>
<evidence type="ECO:0000313" key="2">
    <source>
        <dbReference type="EMBL" id="EYC26980.1"/>
    </source>
</evidence>
<sequence length="811" mass="92347">MTDQLCKAISDLISCNKDCIIMGDMNFPNIQWLPDLDTPNYTNSPHILHDLCKTHKLSQCVSKPTLGNNILDLVLTNRSDFVHELKVLSPIGSSDHSCIHFKLRLSFSTKQMVNKLDYKAADYESITSYLSSIDWYGSLETVSTVNEKYEMLISILNHSISLYVPIVQRPINRDNLPAYLHRLDFKRESAWSNACSSNSPEDWANYKKLNRIFQNKLLKFNSSVEKKIVESKSKNSFFHLLNARLKQNTGIGTLVDRSGRIISTDQDKAEIFAAVFEQHFSQNSFVSIESSDCSAYPVMTDSMWFHANDIFTLLSSWPTSKSVTPDGIPLCFIKQVAPIIAGPLAYIFNMSFMRAEVPSRWKTSYITPIPKKEPHSSPENYRPISITSIFARLFEKMLKKRLMNHLESNLIISQHQHGFQRGKSTVTAMLQALNDWTNYSELGNPIDVIYVDFCKAFDMVPHNGLIHKLKHIGVHPRIVAWIQAFLEGRTFSVRVNNTISKARPVTSGVPQGGVLSPVLFNIYTFELPDLISSAGVHCCAFADDIKIYKSISDASDCHQIQKAIGLVENWSQKWGLPLSSQKTKILRIGPNTPEFDYSLNGDLIEEVDHIKDLGFVITNKLDFEKHCDLIAAKGRALIHKLFRSISSKNPRIFLQAYKSYVRPILEYGTVVFNPQKKKLVDKLERVQNCFTRKLMIRESGFAYSEIPNSVERNTKFSLETLAMRRKKFDLIMFHKVISGRCGLEPNSFCTMQKSITRGNSTKPVILKAKKSLRFNFFSNRAGSEYAKLSKRQGIPVSIRSFRSMINRYLST</sequence>
<dbReference type="Proteomes" id="UP000024635">
    <property type="component" value="Unassembled WGS sequence"/>
</dbReference>
<dbReference type="InterPro" id="IPR043502">
    <property type="entry name" value="DNA/RNA_pol_sf"/>
</dbReference>
<dbReference type="InterPro" id="IPR036691">
    <property type="entry name" value="Endo/exonu/phosph_ase_sf"/>
</dbReference>
<dbReference type="PANTHER" id="PTHR33395">
    <property type="entry name" value="TRANSCRIPTASE, PUTATIVE-RELATED-RELATED"/>
    <property type="match status" value="1"/>
</dbReference>
<dbReference type="InterPro" id="IPR000477">
    <property type="entry name" value="RT_dom"/>
</dbReference>
<dbReference type="SUPFAM" id="SSF56219">
    <property type="entry name" value="DNase I-like"/>
    <property type="match status" value="1"/>
</dbReference>
<proteinExistence type="predicted"/>
<dbReference type="GO" id="GO:0003824">
    <property type="term" value="F:catalytic activity"/>
    <property type="evidence" value="ECO:0007669"/>
    <property type="project" value="InterPro"/>
</dbReference>
<keyword evidence="3" id="KW-1185">Reference proteome</keyword>
<dbReference type="CDD" id="cd01650">
    <property type="entry name" value="RT_nLTR_like"/>
    <property type="match status" value="1"/>
</dbReference>
<dbReference type="GO" id="GO:0031012">
    <property type="term" value="C:extracellular matrix"/>
    <property type="evidence" value="ECO:0007669"/>
    <property type="project" value="TreeGrafter"/>
</dbReference>
<dbReference type="PROSITE" id="PS50878">
    <property type="entry name" value="RT_POL"/>
    <property type="match status" value="1"/>
</dbReference>
<dbReference type="Pfam" id="PF14529">
    <property type="entry name" value="Exo_endo_phos_2"/>
    <property type="match status" value="1"/>
</dbReference>